<keyword evidence="1" id="KW-0378">Hydrolase</keyword>
<sequence length="38" mass="4427">MLLLPRANARCKELRKVLVPSVARSFRVGYVLFYTVIF</sequence>
<organism evidence="1">
    <name type="scientific">Rhizophora mucronata</name>
    <name type="common">Asiatic mangrove</name>
    <dbReference type="NCBI Taxonomy" id="61149"/>
    <lineage>
        <taxon>Eukaryota</taxon>
        <taxon>Viridiplantae</taxon>
        <taxon>Streptophyta</taxon>
        <taxon>Embryophyta</taxon>
        <taxon>Tracheophyta</taxon>
        <taxon>Spermatophyta</taxon>
        <taxon>Magnoliopsida</taxon>
        <taxon>eudicotyledons</taxon>
        <taxon>Gunneridae</taxon>
        <taxon>Pentapetalae</taxon>
        <taxon>rosids</taxon>
        <taxon>fabids</taxon>
        <taxon>Malpighiales</taxon>
        <taxon>Rhizophoraceae</taxon>
        <taxon>Rhizophora</taxon>
    </lineage>
</organism>
<reference evidence="1" key="1">
    <citation type="submission" date="2018-02" db="EMBL/GenBank/DDBJ databases">
        <title>Rhizophora mucronata_Transcriptome.</title>
        <authorList>
            <person name="Meera S.P."/>
            <person name="Sreeshan A."/>
            <person name="Augustine A."/>
        </authorList>
    </citation>
    <scope>NUCLEOTIDE SEQUENCE</scope>
    <source>
        <tissue evidence="1">Leaf</tissue>
    </source>
</reference>
<dbReference type="EMBL" id="GGEC01044172">
    <property type="protein sequence ID" value="MBX24656.1"/>
    <property type="molecule type" value="Transcribed_RNA"/>
</dbReference>
<name>A0A2P2M364_RHIMU</name>
<accession>A0A2P2M364</accession>
<protein>
    <submittedName>
        <fullName evidence="1">DEAD-box ATP-dependent RNA helicase 57 isoform X2</fullName>
    </submittedName>
</protein>
<keyword evidence="1" id="KW-0547">Nucleotide-binding</keyword>
<keyword evidence="1" id="KW-0067">ATP-binding</keyword>
<keyword evidence="1" id="KW-0347">Helicase</keyword>
<dbReference type="GO" id="GO:0004386">
    <property type="term" value="F:helicase activity"/>
    <property type="evidence" value="ECO:0007669"/>
    <property type="project" value="UniProtKB-KW"/>
</dbReference>
<proteinExistence type="predicted"/>
<dbReference type="AlphaFoldDB" id="A0A2P2M364"/>
<evidence type="ECO:0000313" key="1">
    <source>
        <dbReference type="EMBL" id="MBX24656.1"/>
    </source>
</evidence>